<dbReference type="PROSITE" id="PS51737">
    <property type="entry name" value="RECOMBINASE_DNA_BIND"/>
    <property type="match status" value="1"/>
</dbReference>
<feature type="domain" description="Recombinase" evidence="3">
    <location>
        <begin position="157"/>
        <end position="302"/>
    </location>
</feature>
<reference evidence="4 5" key="1">
    <citation type="submission" date="2024-11" db="EMBL/GenBank/DDBJ databases">
        <authorList>
            <person name="Heng Y.C."/>
            <person name="Lim A.C.H."/>
            <person name="Lee J.K.Y."/>
            <person name="Kittelmann S."/>
        </authorList>
    </citation>
    <scope>NUCLEOTIDE SEQUENCE [LARGE SCALE GENOMIC DNA]</scope>
    <source>
        <strain evidence="4 5">WILCCON 0269</strain>
    </source>
</reference>
<dbReference type="InterPro" id="IPR036162">
    <property type="entry name" value="Resolvase-like_N_sf"/>
</dbReference>
<name>A0ABW8SNU7_9CLOT</name>
<evidence type="ECO:0000313" key="4">
    <source>
        <dbReference type="EMBL" id="MFL0197342.1"/>
    </source>
</evidence>
<accession>A0ABW8SNU7</accession>
<evidence type="ECO:0000259" key="3">
    <source>
        <dbReference type="PROSITE" id="PS51737"/>
    </source>
</evidence>
<dbReference type="SUPFAM" id="SSF53041">
    <property type="entry name" value="Resolvase-like"/>
    <property type="match status" value="1"/>
</dbReference>
<dbReference type="EMBL" id="JBJHZX010000029">
    <property type="protein sequence ID" value="MFL0197342.1"/>
    <property type="molecule type" value="Genomic_DNA"/>
</dbReference>
<organism evidence="4 5">
    <name type="scientific">Candidatus Clostridium eludens</name>
    <dbReference type="NCBI Taxonomy" id="3381663"/>
    <lineage>
        <taxon>Bacteria</taxon>
        <taxon>Bacillati</taxon>
        <taxon>Bacillota</taxon>
        <taxon>Clostridia</taxon>
        <taxon>Eubacteriales</taxon>
        <taxon>Clostridiaceae</taxon>
        <taxon>Clostridium</taxon>
    </lineage>
</organism>
<proteinExistence type="predicted"/>
<dbReference type="InterPro" id="IPR050639">
    <property type="entry name" value="SSR_resolvase"/>
</dbReference>
<dbReference type="PROSITE" id="PS51736">
    <property type="entry name" value="RECOMBINASES_3"/>
    <property type="match status" value="1"/>
</dbReference>
<gene>
    <name evidence="4" type="ORF">ACJDU8_17505</name>
</gene>
<dbReference type="CDD" id="cd03768">
    <property type="entry name" value="SR_ResInv"/>
    <property type="match status" value="1"/>
</dbReference>
<evidence type="ECO:0000256" key="1">
    <source>
        <dbReference type="SAM" id="Coils"/>
    </source>
</evidence>
<dbReference type="Pfam" id="PF07508">
    <property type="entry name" value="Recombinase"/>
    <property type="match status" value="1"/>
</dbReference>
<feature type="coiled-coil region" evidence="1">
    <location>
        <begin position="427"/>
        <end position="454"/>
    </location>
</feature>
<dbReference type="Proteomes" id="UP001623660">
    <property type="component" value="Unassembled WGS sequence"/>
</dbReference>
<sequence length="514" mass="59437">MLRIAIYSRKSVETDTGESIKNQIAICKQYFKRENEECKFEVFQDEGFSGSNINRPSFQRMMELAKIKQFDIIAVYKIDRIARNIVDFVNVFDELDKLGIHLISITEGFDPSTPAGKMMMMLLASFAEMERMNIAQRVKDNMKELAKMGRWSGGTPPKGYKTKRIKENGKDITYLELIDDGSKNIQKIFESYAAGLSMYQISKHFKNEGTSYPNKTILNILRNPTYLEATKQSIKYLESQGYTVYGEPNGCGFLPYNRRPRTNGKKSWNDKNKFVGISKHTPIIDLNLWIKVQQKLKEKTVDPHPHESNNSFLSGGLIKCKCGGHMIVKTGALRKKVPQKYYFVCSNKGNEVGCPSKHLRVDYAEEDFLNFLKDFLDKDYLKDYLEEYKDKKDIKNEIKSISKKINLNTVAINNLVDKLALMSNDASKVLMRRIEDLTQNNNMLNERLLELQREKLLDTLNKNNIDIIHNTIKNIFNTSDTTLRRLYIKSIIQDIIYDYDNKSLNITIFKKGVI</sequence>
<dbReference type="Pfam" id="PF13408">
    <property type="entry name" value="Zn_ribbon_recom"/>
    <property type="match status" value="1"/>
</dbReference>
<dbReference type="InterPro" id="IPR025827">
    <property type="entry name" value="Zn_ribbon_recom_dom"/>
</dbReference>
<dbReference type="Gene3D" id="3.40.50.1390">
    <property type="entry name" value="Resolvase, N-terminal catalytic domain"/>
    <property type="match status" value="1"/>
</dbReference>
<dbReference type="PANTHER" id="PTHR30461">
    <property type="entry name" value="DNA-INVERTASE FROM LAMBDOID PROPHAGE"/>
    <property type="match status" value="1"/>
</dbReference>
<feature type="domain" description="Resolvase/invertase-type recombinase catalytic" evidence="2">
    <location>
        <begin position="3"/>
        <end position="149"/>
    </location>
</feature>
<protein>
    <submittedName>
        <fullName evidence="4">Recombinase family protein</fullName>
    </submittedName>
</protein>
<dbReference type="RefSeq" id="WP_406793447.1">
    <property type="nucleotide sequence ID" value="NZ_JBJHZX010000029.1"/>
</dbReference>
<keyword evidence="5" id="KW-1185">Reference proteome</keyword>
<evidence type="ECO:0000259" key="2">
    <source>
        <dbReference type="PROSITE" id="PS51736"/>
    </source>
</evidence>
<dbReference type="InterPro" id="IPR038109">
    <property type="entry name" value="DNA_bind_recomb_sf"/>
</dbReference>
<keyword evidence="1" id="KW-0175">Coiled coil</keyword>
<dbReference type="InterPro" id="IPR011109">
    <property type="entry name" value="DNA_bind_recombinase_dom"/>
</dbReference>
<comment type="caution">
    <text evidence="4">The sequence shown here is derived from an EMBL/GenBank/DDBJ whole genome shotgun (WGS) entry which is preliminary data.</text>
</comment>
<dbReference type="SMART" id="SM00857">
    <property type="entry name" value="Resolvase"/>
    <property type="match status" value="1"/>
</dbReference>
<evidence type="ECO:0000313" key="5">
    <source>
        <dbReference type="Proteomes" id="UP001623660"/>
    </source>
</evidence>
<dbReference type="PANTHER" id="PTHR30461:SF23">
    <property type="entry name" value="DNA RECOMBINASE-RELATED"/>
    <property type="match status" value="1"/>
</dbReference>
<dbReference type="Pfam" id="PF00239">
    <property type="entry name" value="Resolvase"/>
    <property type="match status" value="1"/>
</dbReference>
<dbReference type="Gene3D" id="3.90.1750.20">
    <property type="entry name" value="Putative Large Serine Recombinase, Chain B, Domain 2"/>
    <property type="match status" value="1"/>
</dbReference>
<dbReference type="InterPro" id="IPR006119">
    <property type="entry name" value="Resolv_N"/>
</dbReference>